<comment type="cofactor">
    <cofactor evidence="2">
        <name>Zn(2+)</name>
        <dbReference type="ChEBI" id="CHEBI:29105"/>
    </cofactor>
</comment>
<dbReference type="InterPro" id="IPR042097">
    <property type="entry name" value="Aminopeptidase_N-like_N_sf"/>
</dbReference>
<protein>
    <recommendedName>
        <fullName evidence="5">Aminopeptidase N</fullName>
        <ecNumber evidence="4">3.4.11.2</ecNumber>
    </recommendedName>
    <alternativeName>
        <fullName evidence="12">Alanine aminopeptidase</fullName>
    </alternativeName>
    <alternativeName>
        <fullName evidence="13">Lysyl aminopeptidase</fullName>
    </alternativeName>
</protein>
<keyword evidence="6 17" id="KW-0031">Aminopeptidase</keyword>
<reference evidence="17 18" key="1">
    <citation type="submission" date="2024-04" db="EMBL/GenBank/DDBJ databases">
        <title>Isolation of an actinomycete strain from pig manure.</title>
        <authorList>
            <person name="Gong T."/>
            <person name="Yu Z."/>
            <person name="An M."/>
            <person name="Wei C."/>
            <person name="Yang W."/>
            <person name="Liu L."/>
        </authorList>
    </citation>
    <scope>NUCLEOTIDE SEQUENCE [LARGE SCALE GENOMIC DNA]</scope>
    <source>
        <strain evidence="17 18">ZF39</strain>
    </source>
</reference>
<keyword evidence="7" id="KW-0645">Protease</keyword>
<organism evidence="17 18">
    <name type="scientific">Ammonicoccus fulvus</name>
    <dbReference type="NCBI Taxonomy" id="3138240"/>
    <lineage>
        <taxon>Bacteria</taxon>
        <taxon>Bacillati</taxon>
        <taxon>Actinomycetota</taxon>
        <taxon>Actinomycetes</taxon>
        <taxon>Propionibacteriales</taxon>
        <taxon>Propionibacteriaceae</taxon>
        <taxon>Ammonicoccus</taxon>
    </lineage>
</organism>
<dbReference type="PANTHER" id="PTHR11533:SF174">
    <property type="entry name" value="PUROMYCIN-SENSITIVE AMINOPEPTIDASE-RELATED"/>
    <property type="match status" value="1"/>
</dbReference>
<dbReference type="PRINTS" id="PR00756">
    <property type="entry name" value="ALADIPTASE"/>
</dbReference>
<evidence type="ECO:0000313" key="17">
    <source>
        <dbReference type="EMBL" id="XAN08472.1"/>
    </source>
</evidence>
<evidence type="ECO:0000256" key="12">
    <source>
        <dbReference type="ARBA" id="ARBA00029811"/>
    </source>
</evidence>
<dbReference type="RefSeq" id="WP_425309928.1">
    <property type="nucleotide sequence ID" value="NZ_CP154795.1"/>
</dbReference>
<keyword evidence="10" id="KW-0862">Zinc</keyword>
<dbReference type="EC" id="3.4.11.2" evidence="4"/>
<name>A0ABZ3FSU4_9ACTN</name>
<comment type="catalytic activity">
    <reaction evidence="1">
        <text>Release of an N-terminal amino acid, Xaa-|-Yaa- from a peptide, amide or arylamide. Xaa is preferably Ala, but may be most amino acids including Pro (slow action). When a terminal hydrophobic residue is followed by a prolyl residue, the two may be released as an intact Xaa-Pro dipeptide.</text>
        <dbReference type="EC" id="3.4.11.2"/>
    </reaction>
</comment>
<dbReference type="InterPro" id="IPR001930">
    <property type="entry name" value="Peptidase_M1"/>
</dbReference>
<evidence type="ECO:0000313" key="18">
    <source>
        <dbReference type="Proteomes" id="UP001442841"/>
    </source>
</evidence>
<dbReference type="GO" id="GO:0016285">
    <property type="term" value="F:alanyl aminopeptidase activity"/>
    <property type="evidence" value="ECO:0007669"/>
    <property type="project" value="UniProtKB-EC"/>
</dbReference>
<evidence type="ECO:0000259" key="16">
    <source>
        <dbReference type="Pfam" id="PF11838"/>
    </source>
</evidence>
<feature type="region of interest" description="Disordered" evidence="14">
    <location>
        <begin position="450"/>
        <end position="471"/>
    </location>
</feature>
<proteinExistence type="inferred from homology"/>
<dbReference type="SUPFAM" id="SSF63737">
    <property type="entry name" value="Leukotriene A4 hydrolase N-terminal domain"/>
    <property type="match status" value="1"/>
</dbReference>
<evidence type="ECO:0000259" key="15">
    <source>
        <dbReference type="Pfam" id="PF01433"/>
    </source>
</evidence>
<evidence type="ECO:0000256" key="6">
    <source>
        <dbReference type="ARBA" id="ARBA00022438"/>
    </source>
</evidence>
<dbReference type="Gene3D" id="1.10.390.10">
    <property type="entry name" value="Neutral Protease Domain 2"/>
    <property type="match status" value="1"/>
</dbReference>
<dbReference type="EMBL" id="CP154795">
    <property type="protein sequence ID" value="XAN08472.1"/>
    <property type="molecule type" value="Genomic_DNA"/>
</dbReference>
<evidence type="ECO:0000256" key="9">
    <source>
        <dbReference type="ARBA" id="ARBA00022801"/>
    </source>
</evidence>
<dbReference type="Pfam" id="PF01433">
    <property type="entry name" value="Peptidase_M1"/>
    <property type="match status" value="1"/>
</dbReference>
<dbReference type="InterPro" id="IPR024571">
    <property type="entry name" value="ERAP1-like_C_dom"/>
</dbReference>
<gene>
    <name evidence="17" type="primary">pepN</name>
    <name evidence="17" type="ORF">AADG42_14575</name>
</gene>
<evidence type="ECO:0000256" key="7">
    <source>
        <dbReference type="ARBA" id="ARBA00022670"/>
    </source>
</evidence>
<evidence type="ECO:0000256" key="13">
    <source>
        <dbReference type="ARBA" id="ARBA00031533"/>
    </source>
</evidence>
<keyword evidence="11" id="KW-0482">Metalloprotease</keyword>
<dbReference type="SUPFAM" id="SSF55486">
    <property type="entry name" value="Metalloproteases ('zincins'), catalytic domain"/>
    <property type="match status" value="1"/>
</dbReference>
<evidence type="ECO:0000256" key="10">
    <source>
        <dbReference type="ARBA" id="ARBA00022833"/>
    </source>
</evidence>
<dbReference type="InterPro" id="IPR050344">
    <property type="entry name" value="Peptidase_M1_aminopeptidases"/>
</dbReference>
<evidence type="ECO:0000256" key="2">
    <source>
        <dbReference type="ARBA" id="ARBA00001947"/>
    </source>
</evidence>
<evidence type="ECO:0000256" key="5">
    <source>
        <dbReference type="ARBA" id="ARBA00015611"/>
    </source>
</evidence>
<feature type="domain" description="Peptidase M1 membrane alanine aminopeptidase" evidence="15">
    <location>
        <begin position="222"/>
        <end position="434"/>
    </location>
</feature>
<evidence type="ECO:0000256" key="4">
    <source>
        <dbReference type="ARBA" id="ARBA00012564"/>
    </source>
</evidence>
<dbReference type="Gene3D" id="2.60.40.1730">
    <property type="entry name" value="tricorn interacting facor f3 domain"/>
    <property type="match status" value="1"/>
</dbReference>
<dbReference type="Pfam" id="PF11838">
    <property type="entry name" value="ERAP1_C"/>
    <property type="match status" value="1"/>
</dbReference>
<dbReference type="CDD" id="cd09602">
    <property type="entry name" value="M1_APN"/>
    <property type="match status" value="1"/>
</dbReference>
<comment type="similarity">
    <text evidence="3">Belongs to the peptidase M1 family.</text>
</comment>
<dbReference type="PANTHER" id="PTHR11533">
    <property type="entry name" value="PROTEASE M1 ZINC METALLOPROTEASE"/>
    <property type="match status" value="1"/>
</dbReference>
<accession>A0ABZ3FSU4</accession>
<evidence type="ECO:0000256" key="14">
    <source>
        <dbReference type="SAM" id="MobiDB-lite"/>
    </source>
</evidence>
<sequence>MSALNRAEASERFHCLRVQRVSVELDLRESATFLSTTTIEFVAAEPGAPTFVEFRPEQLLRAELNGEDLDPDLLVAGRLPFTPTVGENTLTLSGEMAYSNDGEGLHRHVDPADDNAYLYAMSFLDAGPRWFACFDQPDLKAPYAMRVSTPRDWTVLGNGVFTEISPGEWEMAETPPLASYFVTIVAGPYASTWDEHDGIRLGLHARASLAAELGTEADDILRVTKQGLDAFHEIFGERYAFGDYHQAFVPDFNAGAMENPGCVTFRDAFLFRGQATRAERAARAGTIVHELAHQWFGDMVTMRWWNDLWLNESFAEYLAHEVCAEHTDYALWVDFGLNRKDWGAIADQGPTTHPIAGDGAHDTADALAQFDGISYAKGAGVLKQLVVTIGWDVFRAGLRDYIAEHRFGNAQFADLLAALERAGAEDLEAWAAAWLQSAGMDLLVAEEPEGAPADEAAGAQIRRTPGGEPADRTHTIAVAALAADGAELGRERVEVSERTRVALPDGFVLPDVADETWARVRPSRPVEDWPPVSAIADPLARVVLWNSIRDQMRSVELDPEIALQTLEMELPEEQEDLIARAVLDWSQTTLAGPYSRPDERRRRLCRIADTAGEILARSQPGTDLQLSAWRALMGCTDDTDALTNWLAGVGLPQGRELDAELRWRTVTRLATLTGDRAVIDEAFDRDRSAAGRVHRARAMASLPDLEAKQEAFAALMEPGELSAYELYATAEGFFLPHQGELTEAFVQRFFAEIDATAAFRSGWALGQVVLRAFPACSNSRATLDLAEELLAADRLSPGVRAPLTEATDLLRRAVESVEKYGGKHPDPAPVRRA</sequence>
<evidence type="ECO:0000256" key="11">
    <source>
        <dbReference type="ARBA" id="ARBA00023049"/>
    </source>
</evidence>
<dbReference type="InterPro" id="IPR012778">
    <property type="entry name" value="Pept_M1_aminopeptidase"/>
</dbReference>
<evidence type="ECO:0000256" key="1">
    <source>
        <dbReference type="ARBA" id="ARBA00000098"/>
    </source>
</evidence>
<keyword evidence="8" id="KW-0479">Metal-binding</keyword>
<dbReference type="Proteomes" id="UP001442841">
    <property type="component" value="Chromosome"/>
</dbReference>
<keyword evidence="9 17" id="KW-0378">Hydrolase</keyword>
<dbReference type="NCBIfam" id="TIGR02412">
    <property type="entry name" value="pepN_strep_liv"/>
    <property type="match status" value="1"/>
</dbReference>
<dbReference type="InterPro" id="IPR014782">
    <property type="entry name" value="Peptidase_M1_dom"/>
</dbReference>
<dbReference type="InterPro" id="IPR027268">
    <property type="entry name" value="Peptidase_M4/M1_CTD_sf"/>
</dbReference>
<feature type="compositionally biased region" description="Low complexity" evidence="14">
    <location>
        <begin position="450"/>
        <end position="459"/>
    </location>
</feature>
<evidence type="ECO:0000256" key="3">
    <source>
        <dbReference type="ARBA" id="ARBA00010136"/>
    </source>
</evidence>
<feature type="domain" description="ERAP1-like C-terminal" evidence="16">
    <location>
        <begin position="533"/>
        <end position="812"/>
    </location>
</feature>
<keyword evidence="18" id="KW-1185">Reference proteome</keyword>
<evidence type="ECO:0000256" key="8">
    <source>
        <dbReference type="ARBA" id="ARBA00022723"/>
    </source>
</evidence>